<dbReference type="Proteomes" id="UP000765509">
    <property type="component" value="Unassembled WGS sequence"/>
</dbReference>
<gene>
    <name evidence="1" type="ORF">O181_091139</name>
</gene>
<dbReference type="EMBL" id="AVOT02057286">
    <property type="protein sequence ID" value="MBW0551424.1"/>
    <property type="molecule type" value="Genomic_DNA"/>
</dbReference>
<evidence type="ECO:0000313" key="2">
    <source>
        <dbReference type="Proteomes" id="UP000765509"/>
    </source>
</evidence>
<comment type="caution">
    <text evidence="1">The sequence shown here is derived from an EMBL/GenBank/DDBJ whole genome shotgun (WGS) entry which is preliminary data.</text>
</comment>
<dbReference type="AlphaFoldDB" id="A0A9Q3IWY8"/>
<evidence type="ECO:0000313" key="1">
    <source>
        <dbReference type="EMBL" id="MBW0551424.1"/>
    </source>
</evidence>
<reference evidence="1" key="1">
    <citation type="submission" date="2021-03" db="EMBL/GenBank/DDBJ databases">
        <title>Draft genome sequence of rust myrtle Austropuccinia psidii MF-1, a brazilian biotype.</title>
        <authorList>
            <person name="Quecine M.C."/>
            <person name="Pachon D.M.R."/>
            <person name="Bonatelli M.L."/>
            <person name="Correr F.H."/>
            <person name="Franceschini L.M."/>
            <person name="Leite T.F."/>
            <person name="Margarido G.R.A."/>
            <person name="Almeida C.A."/>
            <person name="Ferrarezi J.A."/>
            <person name="Labate C.A."/>
        </authorList>
    </citation>
    <scope>NUCLEOTIDE SEQUENCE</scope>
    <source>
        <strain evidence="1">MF-1</strain>
    </source>
</reference>
<organism evidence="1 2">
    <name type="scientific">Austropuccinia psidii MF-1</name>
    <dbReference type="NCBI Taxonomy" id="1389203"/>
    <lineage>
        <taxon>Eukaryota</taxon>
        <taxon>Fungi</taxon>
        <taxon>Dikarya</taxon>
        <taxon>Basidiomycota</taxon>
        <taxon>Pucciniomycotina</taxon>
        <taxon>Pucciniomycetes</taxon>
        <taxon>Pucciniales</taxon>
        <taxon>Sphaerophragmiaceae</taxon>
        <taxon>Austropuccinia</taxon>
    </lineage>
</organism>
<keyword evidence="2" id="KW-1185">Reference proteome</keyword>
<sequence>MHKCPMQKCTRCIWSQVTAARLPAVWPGSHTLSYAPPTGHTQLDCTGSPACVWRPEANQCGFAPASSALE</sequence>
<accession>A0A9Q3IWY8</accession>
<protein>
    <submittedName>
        <fullName evidence="1">Uncharacterized protein</fullName>
    </submittedName>
</protein>
<name>A0A9Q3IWY8_9BASI</name>
<proteinExistence type="predicted"/>